<dbReference type="AlphaFoldDB" id="A0A927D6V1"/>
<name>A0A927D6V1_9RHOB</name>
<dbReference type="RefSeq" id="WP_191075629.1">
    <property type="nucleotide sequence ID" value="NZ_JACTAG010000002.1"/>
</dbReference>
<sequence>MSQSYAKLKELYTRLVDSRDGYEQAFEHATETYFKPMLAELKTERAEFAAAVRADLRKVGENVDEEGSILAGLHRSFLGVRDAVTGQDDDAIKAEIARGEEHLKKAYEAAVEEADGTTQATLMTQKHKVDQAIERVEARENA</sequence>
<dbReference type="Pfam" id="PF09537">
    <property type="entry name" value="DUF2383"/>
    <property type="match status" value="1"/>
</dbReference>
<proteinExistence type="predicted"/>
<dbReference type="InterPro" id="IPR012347">
    <property type="entry name" value="Ferritin-like"/>
</dbReference>
<gene>
    <name evidence="2" type="ORF">H9Q16_11790</name>
</gene>
<dbReference type="NCBIfam" id="TIGR02284">
    <property type="entry name" value="PA2169 family four-helix-bundle protein"/>
    <property type="match status" value="1"/>
</dbReference>
<accession>A0A927D6V1</accession>
<protein>
    <submittedName>
        <fullName evidence="2">PA2169 family four-helix-bundle protein</fullName>
    </submittedName>
</protein>
<organism evidence="2 3">
    <name type="scientific">Sulfitobacter aestuariivivens</name>
    <dbReference type="NCBI Taxonomy" id="2766981"/>
    <lineage>
        <taxon>Bacteria</taxon>
        <taxon>Pseudomonadati</taxon>
        <taxon>Pseudomonadota</taxon>
        <taxon>Alphaproteobacteria</taxon>
        <taxon>Rhodobacterales</taxon>
        <taxon>Roseobacteraceae</taxon>
        <taxon>Sulfitobacter</taxon>
    </lineage>
</organism>
<dbReference type="EMBL" id="JACTAG010000002">
    <property type="protein sequence ID" value="MBD3664607.1"/>
    <property type="molecule type" value="Genomic_DNA"/>
</dbReference>
<evidence type="ECO:0000259" key="1">
    <source>
        <dbReference type="Pfam" id="PF09537"/>
    </source>
</evidence>
<dbReference type="InterPro" id="IPR011971">
    <property type="entry name" value="CHP02284"/>
</dbReference>
<feature type="domain" description="DUF2383" evidence="1">
    <location>
        <begin position="6"/>
        <end position="112"/>
    </location>
</feature>
<evidence type="ECO:0000313" key="3">
    <source>
        <dbReference type="Proteomes" id="UP000635142"/>
    </source>
</evidence>
<comment type="caution">
    <text evidence="2">The sequence shown here is derived from an EMBL/GenBank/DDBJ whole genome shotgun (WGS) entry which is preliminary data.</text>
</comment>
<evidence type="ECO:0000313" key="2">
    <source>
        <dbReference type="EMBL" id="MBD3664607.1"/>
    </source>
</evidence>
<dbReference type="InterPro" id="IPR019052">
    <property type="entry name" value="DUF2383"/>
</dbReference>
<keyword evidence="3" id="KW-1185">Reference proteome</keyword>
<dbReference type="Proteomes" id="UP000635142">
    <property type="component" value="Unassembled WGS sequence"/>
</dbReference>
<reference evidence="2" key="1">
    <citation type="submission" date="2020-08" db="EMBL/GenBank/DDBJ databases">
        <title>Sulfitobacter aestuariivivens sp. nov., isolated from a tidal flat.</title>
        <authorList>
            <person name="Park S."/>
            <person name="Yoon J.-H."/>
        </authorList>
    </citation>
    <scope>NUCLEOTIDE SEQUENCE</scope>
    <source>
        <strain evidence="2">TSTF-M16</strain>
    </source>
</reference>
<dbReference type="Gene3D" id="1.20.1260.10">
    <property type="match status" value="1"/>
</dbReference>